<name>A0A345HUK0_9ACTN</name>
<proteinExistence type="predicted"/>
<sequence>MQRTRTPRAGHTPYRGRTLVTLSTLAVLALASGCSGSGNDSELAEEHFKFAAKSKWTEACALESNELRGGGIGVCAGGKKASAPDAMKDLSTAELKAEDVTPASGNNASADGQWVLLSFSTGDSTAYRAVQVVDGKVNQFSVTDNTQWQKAG</sequence>
<dbReference type="PROSITE" id="PS51257">
    <property type="entry name" value="PROKAR_LIPOPROTEIN"/>
    <property type="match status" value="1"/>
</dbReference>
<dbReference type="RefSeq" id="WP_114662017.1">
    <property type="nucleotide sequence ID" value="NZ_CP031194.1"/>
</dbReference>
<dbReference type="Proteomes" id="UP000253868">
    <property type="component" value="Chromosome"/>
</dbReference>
<organism evidence="1 2">
    <name type="scientific">Streptomyces paludis</name>
    <dbReference type="NCBI Taxonomy" id="2282738"/>
    <lineage>
        <taxon>Bacteria</taxon>
        <taxon>Bacillati</taxon>
        <taxon>Actinomycetota</taxon>
        <taxon>Actinomycetes</taxon>
        <taxon>Kitasatosporales</taxon>
        <taxon>Streptomycetaceae</taxon>
        <taxon>Streptomyces</taxon>
    </lineage>
</organism>
<accession>A0A345HUK0</accession>
<reference evidence="2" key="1">
    <citation type="submission" date="2018-07" db="EMBL/GenBank/DDBJ databases">
        <authorList>
            <person name="Zhao J."/>
        </authorList>
    </citation>
    <scope>NUCLEOTIDE SEQUENCE [LARGE SCALE GENOMIC DNA]</scope>
    <source>
        <strain evidence="2">GSSD-12</strain>
    </source>
</reference>
<evidence type="ECO:0008006" key="3">
    <source>
        <dbReference type="Google" id="ProtNLM"/>
    </source>
</evidence>
<protein>
    <recommendedName>
        <fullName evidence="3">Lipoprotein</fullName>
    </recommendedName>
</protein>
<gene>
    <name evidence="1" type="ORF">DVK44_24940</name>
</gene>
<keyword evidence="2" id="KW-1185">Reference proteome</keyword>
<evidence type="ECO:0000313" key="1">
    <source>
        <dbReference type="EMBL" id="AXG80374.1"/>
    </source>
</evidence>
<dbReference type="OrthoDB" id="9874933at2"/>
<dbReference type="KEGG" id="spad:DVK44_24940"/>
<dbReference type="AlphaFoldDB" id="A0A345HUK0"/>
<dbReference type="EMBL" id="CP031194">
    <property type="protein sequence ID" value="AXG80374.1"/>
    <property type="molecule type" value="Genomic_DNA"/>
</dbReference>
<evidence type="ECO:0000313" key="2">
    <source>
        <dbReference type="Proteomes" id="UP000253868"/>
    </source>
</evidence>